<evidence type="ECO:0000256" key="7">
    <source>
        <dbReference type="ARBA" id="ARBA00023326"/>
    </source>
</evidence>
<evidence type="ECO:0000256" key="2">
    <source>
        <dbReference type="ARBA" id="ARBA00022525"/>
    </source>
</evidence>
<dbReference type="Proteomes" id="UP000019226">
    <property type="component" value="Chromosome"/>
</dbReference>
<feature type="signal peptide" evidence="9">
    <location>
        <begin position="1"/>
        <end position="26"/>
    </location>
</feature>
<keyword evidence="6" id="KW-0119">Carbohydrate metabolism</keyword>
<evidence type="ECO:0000313" key="10">
    <source>
        <dbReference type="EMBL" id="AHI19588.1"/>
    </source>
</evidence>
<dbReference type="InterPro" id="IPR043595">
    <property type="entry name" value="FaeB/C/D"/>
</dbReference>
<dbReference type="SUPFAM" id="SSF53474">
    <property type="entry name" value="alpha/beta-Hydrolases"/>
    <property type="match status" value="1"/>
</dbReference>
<evidence type="ECO:0000256" key="5">
    <source>
        <dbReference type="ARBA" id="ARBA00022801"/>
    </source>
</evidence>
<keyword evidence="3" id="KW-0858">Xylan degradation</keyword>
<dbReference type="InterPro" id="IPR000801">
    <property type="entry name" value="Esterase-like"/>
</dbReference>
<evidence type="ECO:0000256" key="1">
    <source>
        <dbReference type="ARBA" id="ARBA00004613"/>
    </source>
</evidence>
<dbReference type="InterPro" id="IPR029058">
    <property type="entry name" value="AB_hydrolase_fold"/>
</dbReference>
<dbReference type="Gene3D" id="3.40.50.1820">
    <property type="entry name" value="alpha/beta hydrolase"/>
    <property type="match status" value="1"/>
</dbReference>
<name>A0ABN4CE51_9CORY</name>
<keyword evidence="7" id="KW-0624">Polysaccharide degradation</keyword>
<evidence type="ECO:0000313" key="11">
    <source>
        <dbReference type="Proteomes" id="UP000019226"/>
    </source>
</evidence>
<keyword evidence="2" id="KW-0964">Secreted</keyword>
<accession>A0ABN4CE51</accession>
<feature type="chain" id="PRO_5045550089" evidence="9">
    <location>
        <begin position="27"/>
        <end position="315"/>
    </location>
</feature>
<evidence type="ECO:0000256" key="9">
    <source>
        <dbReference type="SAM" id="SignalP"/>
    </source>
</evidence>
<gene>
    <name evidence="10" type="ORF">CCASEI_05060</name>
</gene>
<keyword evidence="11" id="KW-1185">Reference proteome</keyword>
<reference evidence="11" key="1">
    <citation type="submission" date="2013-02" db="EMBL/GenBank/DDBJ databases">
        <title>The complete genome sequence of Corynebacterium casei LMG S-19264 (=DSM 44701).</title>
        <authorList>
            <person name="Ruckert C."/>
            <person name="Albersmeier A."/>
            <person name="Kalinowski J."/>
        </authorList>
    </citation>
    <scope>NUCLEOTIDE SEQUENCE [LARGE SCALE GENOMIC DNA]</scope>
    <source>
        <strain evidence="11">LMG S-19264</strain>
    </source>
</reference>
<dbReference type="PANTHER" id="PTHR38050">
    <property type="match status" value="1"/>
</dbReference>
<dbReference type="EMBL" id="CP004350">
    <property type="protein sequence ID" value="AHI19588.1"/>
    <property type="molecule type" value="Genomic_DNA"/>
</dbReference>
<dbReference type="GeneID" id="82877165"/>
<dbReference type="Pfam" id="PF00756">
    <property type="entry name" value="Esterase"/>
    <property type="match status" value="1"/>
</dbReference>
<keyword evidence="4 9" id="KW-0732">Signal</keyword>
<dbReference type="PANTHER" id="PTHR38050:SF2">
    <property type="entry name" value="FERULOYL ESTERASE C-RELATED"/>
    <property type="match status" value="1"/>
</dbReference>
<organism evidence="10 11">
    <name type="scientific">Corynebacterium casei LMG S-19264</name>
    <dbReference type="NCBI Taxonomy" id="1285583"/>
    <lineage>
        <taxon>Bacteria</taxon>
        <taxon>Bacillati</taxon>
        <taxon>Actinomycetota</taxon>
        <taxon>Actinomycetes</taxon>
        <taxon>Mycobacteriales</taxon>
        <taxon>Corynebacteriaceae</taxon>
        <taxon>Corynebacterium</taxon>
    </lineage>
</organism>
<sequence>MRLNKLATAVASLVAAVALSAPLATAQSSTGYLSSNPEVARQLSSAITDAVPDRNSGGSNSAAGTTRKTTSVLGQGNRQYLLQLPSNYNAGATYPVLFAFGGAEHTAERTKNYMRFSETAGNEAIIVYPEGRGAVWEGPSYAQTSRGEDVDFVRSILSDLRSQYNVDNSRIYAAGLSNGGGMALSLACQAPEVFSAVASVAGAYYNPVISGCSAGNVNTLIVHGTSDSHMKYAGGYGTGGAYYSVEDTWRDVADRNDCNLYSVAVSNSGRSDIRSFNGCDRGGKSVLQRVNGAGHTWFTENPNATRTVWNFLRGN</sequence>
<evidence type="ECO:0000256" key="8">
    <source>
        <dbReference type="SAM" id="MobiDB-lite"/>
    </source>
</evidence>
<feature type="compositionally biased region" description="Polar residues" evidence="8">
    <location>
        <begin position="56"/>
        <end position="70"/>
    </location>
</feature>
<keyword evidence="5" id="KW-0378">Hydrolase</keyword>
<evidence type="ECO:0000256" key="6">
    <source>
        <dbReference type="ARBA" id="ARBA00023277"/>
    </source>
</evidence>
<protein>
    <submittedName>
        <fullName evidence="10">Polyhydroxybutyrate depolymerase</fullName>
    </submittedName>
</protein>
<evidence type="ECO:0000256" key="4">
    <source>
        <dbReference type="ARBA" id="ARBA00022729"/>
    </source>
</evidence>
<evidence type="ECO:0000256" key="3">
    <source>
        <dbReference type="ARBA" id="ARBA00022651"/>
    </source>
</evidence>
<proteinExistence type="predicted"/>
<comment type="subcellular location">
    <subcellularLocation>
        <location evidence="1">Secreted</location>
    </subcellularLocation>
</comment>
<feature type="region of interest" description="Disordered" evidence="8">
    <location>
        <begin position="47"/>
        <end position="70"/>
    </location>
</feature>
<dbReference type="RefSeq" id="WP_025387337.1">
    <property type="nucleotide sequence ID" value="NZ_CP004350.1"/>
</dbReference>